<proteinExistence type="predicted"/>
<accession>A0A8S5RPE6</accession>
<protein>
    <submittedName>
        <fullName evidence="1">Uncharacterized protein</fullName>
    </submittedName>
</protein>
<name>A0A8S5RPE6_9VIRU</name>
<dbReference type="EMBL" id="BK059132">
    <property type="protein sequence ID" value="DAE33051.1"/>
    <property type="molecule type" value="Genomic_DNA"/>
</dbReference>
<organism evidence="1">
    <name type="scientific">virus sp. ctrcb4</name>
    <dbReference type="NCBI Taxonomy" id="2825824"/>
    <lineage>
        <taxon>Viruses</taxon>
    </lineage>
</organism>
<evidence type="ECO:0000313" key="1">
    <source>
        <dbReference type="EMBL" id="DAE33051.1"/>
    </source>
</evidence>
<reference evidence="1" key="1">
    <citation type="journal article" date="2021" name="Proc. Natl. Acad. Sci. U.S.A.">
        <title>A Catalog of Tens of Thousands of Viruses from Human Metagenomes Reveals Hidden Associations with Chronic Diseases.</title>
        <authorList>
            <person name="Tisza M.J."/>
            <person name="Buck C.B."/>
        </authorList>
    </citation>
    <scope>NUCLEOTIDE SEQUENCE</scope>
    <source>
        <strain evidence="1">Ctrcb4</strain>
    </source>
</reference>
<sequence length="40" mass="4827">MQVEVRRHRVVYPRKKCKSLKEDDIITDIVREAIKQMKGE</sequence>